<accession>A0ABW0YMY9</accession>
<evidence type="ECO:0000313" key="3">
    <source>
        <dbReference type="Proteomes" id="UP001596142"/>
    </source>
</evidence>
<feature type="transmembrane region" description="Helical" evidence="1">
    <location>
        <begin position="31"/>
        <end position="51"/>
    </location>
</feature>
<reference evidence="3" key="1">
    <citation type="journal article" date="2019" name="Int. J. Syst. Evol. Microbiol.">
        <title>The Global Catalogue of Microorganisms (GCM) 10K type strain sequencing project: providing services to taxonomists for standard genome sequencing and annotation.</title>
        <authorList>
            <consortium name="The Broad Institute Genomics Platform"/>
            <consortium name="The Broad Institute Genome Sequencing Center for Infectious Disease"/>
            <person name="Wu L."/>
            <person name="Ma J."/>
        </authorList>
    </citation>
    <scope>NUCLEOTIDE SEQUENCE [LARGE SCALE GENOMIC DNA]</scope>
    <source>
        <strain evidence="3">CECT 7184</strain>
    </source>
</reference>
<comment type="caution">
    <text evidence="2">The sequence shown here is derived from an EMBL/GenBank/DDBJ whole genome shotgun (WGS) entry which is preliminary data.</text>
</comment>
<dbReference type="Proteomes" id="UP001596142">
    <property type="component" value="Unassembled WGS sequence"/>
</dbReference>
<gene>
    <name evidence="2" type="ORF">ACFPU1_06920</name>
</gene>
<name>A0ABW0YMY9_9BACI</name>
<protein>
    <recommendedName>
        <fullName evidence="4">PEP-CTERM protein-sorting domain-containing protein</fullName>
    </recommendedName>
</protein>
<feature type="transmembrane region" description="Helical" evidence="1">
    <location>
        <begin position="5"/>
        <end position="25"/>
    </location>
</feature>
<sequence length="63" mass="7387">MRIWWYRVILTVLSIIIGGVVLFTYKGNRDPGWMLIIPLLLACLFYGGLLWEKRKKDQTSNES</sequence>
<evidence type="ECO:0008006" key="4">
    <source>
        <dbReference type="Google" id="ProtNLM"/>
    </source>
</evidence>
<evidence type="ECO:0000256" key="1">
    <source>
        <dbReference type="SAM" id="Phobius"/>
    </source>
</evidence>
<keyword evidence="1" id="KW-0472">Membrane</keyword>
<organism evidence="2 3">
    <name type="scientific">Thalassorhabdus alkalitolerans</name>
    <dbReference type="NCBI Taxonomy" id="2282697"/>
    <lineage>
        <taxon>Bacteria</taxon>
        <taxon>Bacillati</taxon>
        <taxon>Bacillota</taxon>
        <taxon>Bacilli</taxon>
        <taxon>Bacillales</taxon>
        <taxon>Bacillaceae</taxon>
        <taxon>Thalassorhabdus</taxon>
    </lineage>
</organism>
<dbReference type="EMBL" id="JBHSOZ010000003">
    <property type="protein sequence ID" value="MFC5712508.1"/>
    <property type="molecule type" value="Genomic_DNA"/>
</dbReference>
<keyword evidence="3" id="KW-1185">Reference proteome</keyword>
<evidence type="ECO:0000313" key="2">
    <source>
        <dbReference type="EMBL" id="MFC5712508.1"/>
    </source>
</evidence>
<keyword evidence="1" id="KW-1133">Transmembrane helix</keyword>
<proteinExistence type="predicted"/>
<dbReference type="RefSeq" id="WP_385939672.1">
    <property type="nucleotide sequence ID" value="NZ_JBHSOZ010000003.1"/>
</dbReference>
<keyword evidence="1" id="KW-0812">Transmembrane</keyword>